<dbReference type="OrthoDB" id="6375767at2759"/>
<dbReference type="PANTHER" id="PTHR11977:SF138">
    <property type="entry name" value="VILLIN-4"/>
    <property type="match status" value="1"/>
</dbReference>
<keyword evidence="12" id="KW-1185">Reference proteome</keyword>
<dbReference type="EMBL" id="CM017872">
    <property type="protein sequence ID" value="KAG1326903.1"/>
    <property type="molecule type" value="Genomic_DNA"/>
</dbReference>
<feature type="compositionally biased region" description="Basic and acidic residues" evidence="9">
    <location>
        <begin position="1296"/>
        <end position="1319"/>
    </location>
</feature>
<dbReference type="GO" id="GO:0005856">
    <property type="term" value="C:cytoskeleton"/>
    <property type="evidence" value="ECO:0007669"/>
    <property type="project" value="UniProtKB-SubCell"/>
</dbReference>
<dbReference type="InterPro" id="IPR029006">
    <property type="entry name" value="ADF-H/Gelsolin-like_dom_sf"/>
</dbReference>
<dbReference type="Gene3D" id="3.40.20.10">
    <property type="entry name" value="Severin"/>
    <property type="match status" value="6"/>
</dbReference>
<feature type="compositionally biased region" description="Polar residues" evidence="9">
    <location>
        <begin position="1190"/>
        <end position="1200"/>
    </location>
</feature>
<evidence type="ECO:0000256" key="6">
    <source>
        <dbReference type="ARBA" id="ARBA00022837"/>
    </source>
</evidence>
<keyword evidence="7" id="KW-0009">Actin-binding</keyword>
<evidence type="ECO:0000256" key="3">
    <source>
        <dbReference type="ARBA" id="ARBA00022467"/>
    </source>
</evidence>
<dbReference type="GO" id="GO:0005516">
    <property type="term" value="F:calmodulin binding"/>
    <property type="evidence" value="ECO:0007669"/>
    <property type="project" value="InterPro"/>
</dbReference>
<dbReference type="FunFam" id="3.40.20.10:FF:000038">
    <property type="entry name" value="Villin-like 1"/>
    <property type="match status" value="1"/>
</dbReference>
<evidence type="ECO:0000313" key="11">
    <source>
        <dbReference type="EMBL" id="KAG1326903.1"/>
    </source>
</evidence>
<feature type="region of interest" description="Disordered" evidence="9">
    <location>
        <begin position="745"/>
        <end position="772"/>
    </location>
</feature>
<feature type="region of interest" description="Disordered" evidence="9">
    <location>
        <begin position="1190"/>
        <end position="1325"/>
    </location>
</feature>
<evidence type="ECO:0000256" key="5">
    <source>
        <dbReference type="ARBA" id="ARBA00022737"/>
    </source>
</evidence>
<gene>
    <name evidence="11" type="ORF">COCNU_01G008370</name>
</gene>
<keyword evidence="3" id="KW-0117">Actin capping</keyword>
<feature type="compositionally biased region" description="Polar residues" evidence="9">
    <location>
        <begin position="927"/>
        <end position="946"/>
    </location>
</feature>
<dbReference type="SMART" id="SM00262">
    <property type="entry name" value="GEL"/>
    <property type="match status" value="5"/>
</dbReference>
<dbReference type="Pfam" id="PF00626">
    <property type="entry name" value="Gelsolin"/>
    <property type="match status" value="5"/>
</dbReference>
<dbReference type="CDD" id="cd11292">
    <property type="entry name" value="gelsolin_S3_like"/>
    <property type="match status" value="1"/>
</dbReference>
<evidence type="ECO:0000256" key="2">
    <source>
        <dbReference type="ARBA" id="ARBA00008418"/>
    </source>
</evidence>
<evidence type="ECO:0000256" key="7">
    <source>
        <dbReference type="ARBA" id="ARBA00023203"/>
    </source>
</evidence>
<dbReference type="GO" id="GO:0051693">
    <property type="term" value="P:actin filament capping"/>
    <property type="evidence" value="ECO:0007669"/>
    <property type="project" value="UniProtKB-KW"/>
</dbReference>
<keyword evidence="6" id="KW-0106">Calcium</keyword>
<feature type="region of interest" description="Disordered" evidence="9">
    <location>
        <begin position="963"/>
        <end position="1096"/>
    </location>
</feature>
<feature type="domain" description="Calmodulin-binding" evidence="10">
    <location>
        <begin position="1077"/>
        <end position="1187"/>
    </location>
</feature>
<comment type="caution">
    <text evidence="11">The sequence shown here is derived from an EMBL/GenBank/DDBJ whole genome shotgun (WGS) entry which is preliminary data.</text>
</comment>
<dbReference type="Pfam" id="PF07839">
    <property type="entry name" value="CaM_binding"/>
    <property type="match status" value="1"/>
</dbReference>
<organism evidence="11 12">
    <name type="scientific">Cocos nucifera</name>
    <name type="common">Coconut palm</name>
    <dbReference type="NCBI Taxonomy" id="13894"/>
    <lineage>
        <taxon>Eukaryota</taxon>
        <taxon>Viridiplantae</taxon>
        <taxon>Streptophyta</taxon>
        <taxon>Embryophyta</taxon>
        <taxon>Tracheophyta</taxon>
        <taxon>Spermatophyta</taxon>
        <taxon>Magnoliopsida</taxon>
        <taxon>Liliopsida</taxon>
        <taxon>Arecaceae</taxon>
        <taxon>Arecoideae</taxon>
        <taxon>Cocoseae</taxon>
        <taxon>Attaleinae</taxon>
        <taxon>Cocos</taxon>
    </lineage>
</organism>
<dbReference type="FunFam" id="3.40.20.10:FF:000001">
    <property type="entry name" value="Gelsolin"/>
    <property type="match status" value="1"/>
</dbReference>
<dbReference type="GO" id="GO:0051015">
    <property type="term" value="F:actin filament binding"/>
    <property type="evidence" value="ECO:0007669"/>
    <property type="project" value="InterPro"/>
</dbReference>
<keyword evidence="5" id="KW-0677">Repeat</keyword>
<sequence>MSTTALKNGSLHHDIHYWLGKDTSQDEAGTAAIKTVELDAALGGRAVQYRERETCCPCHRGKSYITVYQIKISDFSSFLNFLGERFLCQQVPFARSSLNHDDIFILDTKSKIFQFNGANSSIQERAKALEVVQYIKDTYHDGKCEVAAVEDGKLMADAEAGEFWGFFGGFAPLPRKVASEDDRNGVAFSTKLFCVDKGQTVPIEADSLARDLLDTNKCYLLDCGAEIFVWMGRNTSLEDRKSASAAAEELLHDPSRPKAHIIRIIEGFETVMFRSKFDKWPQTTDVAVSEDGRGKVAALLRRQGLNVKGLMKAAPVKEEEPQPYIDCTGNLQVWRVNGKEKTLIPSSDQSKFYSGDCYIFQYTYPGDDKEEYIIGTWFGKKSIEEEWAAAILLASKIVESLKSQAVQARFYEGKEPIQFFSIFQSFIVYKGGLSSGYKKYVAENAITDETYSEDGIALFRVQGSGPDNMQAIQVDPVASSLNSCYCYILHSGNTVFTWSGNLTTTVDQELLERQLDLIKPNVQSKPQKEGTETEQFWNLLGGKCEYPSQKIAKEQESDPHLFSCTYSKGNLKVCLGNLCINLLTEIFNFTQDDLMTEDIFILDCHSDIFVWVGQQVDSKSRSQALSIGEKFLEHDFLMENLSQETPAYIVTEGSEPPFFTRFFNWDSAKSAMHGNSFQRKLAMVKNGVTPTLDKPKRRTPTSYGGRSSVPDKSQRSRSMSFSPDRVRVRGRSPAFNALAANFENPSARNLSTPPPVVRKPYPKSVTPDSAKLAPKSTAISAISSSFERPRETIIPKSLKVSPEINKPKPEANAKDNIASMSSRIEALTIQEDAKECEAEDEEGLPIFPYERLKTSSTDPVTEIDVTKREPMATVVREFHLKEKGISAPSTPRRILLSHGGGTTADYSPNGDIPMAKEKPKPNYLKPTISSCRDTSCSYPKSQQQHAEGSIAAADARKRLISVKSMEKPALTSSLDKTPKRRTASRTDISLEKASKAPTVGKALARAKSFPKSMPKRREANGTPSTTSTAIKPEQEEKVIFVDRSGVQGNAARHGSQAPKSNTEGKHRTSSEEGDTGKPRAPPGKVSKKVCGNEGAPKKVKFLRGRERQGDGKEAVAKRLKFKQRETGVAVAGEGKAEQENLVLKRLDVKEKNAAPAYNDVIEETAAKLATRRNKVRALVGAFESVISLQEPETQPSQWQQVAAVEVGSGQPAQLKPEEEGAERGQPARAKPEKEVKVAGVECYGRGEQQPEEKGEKESGEEETKGCQSVQESQQEETTEEEESGGEESEGGQLDEESQRKETQERDGKGEEGDGVEEHGANVTKG</sequence>
<feature type="compositionally biased region" description="Basic and acidic residues" evidence="9">
    <location>
        <begin position="1062"/>
        <end position="1077"/>
    </location>
</feature>
<dbReference type="CDD" id="cd11288">
    <property type="entry name" value="gelsolin_S5_like"/>
    <property type="match status" value="1"/>
</dbReference>
<dbReference type="FunFam" id="3.40.20.10:FF:000033">
    <property type="entry name" value="Villin-4"/>
    <property type="match status" value="1"/>
</dbReference>
<reference evidence="11" key="1">
    <citation type="journal article" date="2017" name="Gigascience">
        <title>The genome draft of coconut (Cocos nucifera).</title>
        <authorList>
            <person name="Xiao Y."/>
            <person name="Xu P."/>
            <person name="Fan H."/>
            <person name="Baudouin L."/>
            <person name="Xia W."/>
            <person name="Bocs S."/>
            <person name="Xu J."/>
            <person name="Li Q."/>
            <person name="Guo A."/>
            <person name="Zhou L."/>
            <person name="Li J."/>
            <person name="Wu Y."/>
            <person name="Ma Z."/>
            <person name="Armero A."/>
            <person name="Issali A.E."/>
            <person name="Liu N."/>
            <person name="Peng M."/>
            <person name="Yang Y."/>
        </authorList>
    </citation>
    <scope>NUCLEOTIDE SEQUENCE</scope>
    <source>
        <tissue evidence="11">Spear leaf of Hainan Tall coconut</tissue>
    </source>
</reference>
<dbReference type="InterPro" id="IPR007122">
    <property type="entry name" value="Villin/Gelsolin"/>
</dbReference>
<dbReference type="GO" id="GO:0051014">
    <property type="term" value="P:actin filament severing"/>
    <property type="evidence" value="ECO:0007669"/>
    <property type="project" value="TreeGrafter"/>
</dbReference>
<dbReference type="CDD" id="cd11293">
    <property type="entry name" value="gelsolin_S4_like"/>
    <property type="match status" value="1"/>
</dbReference>
<feature type="compositionally biased region" description="Acidic residues" evidence="9">
    <location>
        <begin position="1273"/>
        <end position="1295"/>
    </location>
</feature>
<name>A0A8K0HV30_COCNU</name>
<dbReference type="PANTHER" id="PTHR11977">
    <property type="entry name" value="VILLIN"/>
    <property type="match status" value="1"/>
</dbReference>
<dbReference type="InterPro" id="IPR007123">
    <property type="entry name" value="Gelsolin-like_dom"/>
</dbReference>
<feature type="region of interest" description="Disordered" evidence="9">
    <location>
        <begin position="898"/>
        <end position="950"/>
    </location>
</feature>
<dbReference type="FunFam" id="3.40.20.10:FF:000039">
    <property type="entry name" value="Villin-4"/>
    <property type="match status" value="1"/>
</dbReference>
<evidence type="ECO:0000256" key="1">
    <source>
        <dbReference type="ARBA" id="ARBA00004245"/>
    </source>
</evidence>
<dbReference type="InterPro" id="IPR036180">
    <property type="entry name" value="Gelsolin-like_dom_sf"/>
</dbReference>
<dbReference type="PRINTS" id="PR00597">
    <property type="entry name" value="GELSOLIN"/>
</dbReference>
<evidence type="ECO:0000259" key="10">
    <source>
        <dbReference type="SMART" id="SM01054"/>
    </source>
</evidence>
<dbReference type="CDD" id="cd11291">
    <property type="entry name" value="gelsolin_S6_like"/>
    <property type="match status" value="1"/>
</dbReference>
<feature type="region of interest" description="Disordered" evidence="9">
    <location>
        <begin position="687"/>
        <end position="727"/>
    </location>
</feature>
<reference evidence="11" key="2">
    <citation type="submission" date="2019-07" db="EMBL/GenBank/DDBJ databases">
        <authorList>
            <person name="Yang Y."/>
            <person name="Bocs S."/>
            <person name="Baudouin L."/>
        </authorList>
    </citation>
    <scope>NUCLEOTIDE SEQUENCE</scope>
    <source>
        <tissue evidence="11">Spear leaf of Hainan Tall coconut</tissue>
    </source>
</reference>
<dbReference type="SUPFAM" id="SSF55753">
    <property type="entry name" value="Actin depolymerizing proteins"/>
    <property type="match status" value="5"/>
</dbReference>
<evidence type="ECO:0000256" key="9">
    <source>
        <dbReference type="SAM" id="MobiDB-lite"/>
    </source>
</evidence>
<evidence type="ECO:0000313" key="12">
    <source>
        <dbReference type="Proteomes" id="UP000797356"/>
    </source>
</evidence>
<dbReference type="InterPro" id="IPR012417">
    <property type="entry name" value="CaM-bd_dom_pln"/>
</dbReference>
<keyword evidence="8" id="KW-0206">Cytoskeleton</keyword>
<feature type="compositionally biased region" description="Basic and acidic residues" evidence="9">
    <location>
        <begin position="1248"/>
        <end position="1264"/>
    </location>
</feature>
<proteinExistence type="inferred from homology"/>
<evidence type="ECO:0000256" key="8">
    <source>
        <dbReference type="ARBA" id="ARBA00023212"/>
    </source>
</evidence>
<evidence type="ECO:0000256" key="4">
    <source>
        <dbReference type="ARBA" id="ARBA00022490"/>
    </source>
</evidence>
<comment type="subcellular location">
    <subcellularLocation>
        <location evidence="1">Cytoplasm</location>
        <location evidence="1">Cytoskeleton</location>
    </subcellularLocation>
</comment>
<protein>
    <submittedName>
        <fullName evidence="11">Putative Villin-3</fullName>
    </submittedName>
</protein>
<dbReference type="SUPFAM" id="SSF82754">
    <property type="entry name" value="C-terminal, gelsolin-like domain of Sec23/24"/>
    <property type="match status" value="1"/>
</dbReference>
<dbReference type="SMART" id="SM01054">
    <property type="entry name" value="CaM_binding"/>
    <property type="match status" value="1"/>
</dbReference>
<accession>A0A8K0HV30</accession>
<dbReference type="Proteomes" id="UP000797356">
    <property type="component" value="Chromosome 1"/>
</dbReference>
<comment type="similarity">
    <text evidence="2">Belongs to the villin/gelsolin family.</text>
</comment>
<keyword evidence="4" id="KW-0963">Cytoplasm</keyword>